<dbReference type="VEuPathDB" id="FungiDB:Z518_10166"/>
<feature type="compositionally biased region" description="Acidic residues" evidence="1">
    <location>
        <begin position="596"/>
        <end position="605"/>
    </location>
</feature>
<evidence type="ECO:0000313" key="3">
    <source>
        <dbReference type="EMBL" id="KIX01100.1"/>
    </source>
</evidence>
<dbReference type="STRING" id="1442369.A0A0D2IWV6"/>
<evidence type="ECO:0000256" key="1">
    <source>
        <dbReference type="SAM" id="MobiDB-lite"/>
    </source>
</evidence>
<dbReference type="GeneID" id="25298237"/>
<dbReference type="EMBL" id="KN847482">
    <property type="protein sequence ID" value="KIX01100.1"/>
    <property type="molecule type" value="Genomic_DNA"/>
</dbReference>
<protein>
    <submittedName>
        <fullName evidence="3">Rhinocladiella mackenziei CBS 650.93 unplaced genomic scaffold supercont1.8, whole genome shotgun sequence</fullName>
    </submittedName>
</protein>
<dbReference type="PANTHER" id="PTHR37542">
    <property type="entry name" value="HELO DOMAIN-CONTAINING PROTEIN-RELATED"/>
    <property type="match status" value="1"/>
</dbReference>
<evidence type="ECO:0000313" key="4">
    <source>
        <dbReference type="Proteomes" id="UP000053617"/>
    </source>
</evidence>
<dbReference type="OrthoDB" id="1911848at2759"/>
<dbReference type="AlphaFoldDB" id="A0A0D2IWV6"/>
<feature type="region of interest" description="Disordered" evidence="1">
    <location>
        <begin position="594"/>
        <end position="613"/>
    </location>
</feature>
<dbReference type="InterPro" id="IPR038305">
    <property type="entry name" value="HeLo_sf"/>
</dbReference>
<dbReference type="RefSeq" id="XP_013268236.1">
    <property type="nucleotide sequence ID" value="XM_013412782.1"/>
</dbReference>
<evidence type="ECO:0000259" key="2">
    <source>
        <dbReference type="Pfam" id="PF14479"/>
    </source>
</evidence>
<proteinExistence type="predicted"/>
<accession>A0A0D2IWV6</accession>
<dbReference type="Proteomes" id="UP000053617">
    <property type="component" value="Unassembled WGS sequence"/>
</dbReference>
<dbReference type="SUPFAM" id="SSF56112">
    <property type="entry name" value="Protein kinase-like (PK-like)"/>
    <property type="match status" value="1"/>
</dbReference>
<dbReference type="Gene3D" id="1.20.120.1020">
    <property type="entry name" value="Prion-inhibition and propagation, HeLo domain"/>
    <property type="match status" value="1"/>
</dbReference>
<organism evidence="3 4">
    <name type="scientific">Rhinocladiella mackenziei CBS 650.93</name>
    <dbReference type="NCBI Taxonomy" id="1442369"/>
    <lineage>
        <taxon>Eukaryota</taxon>
        <taxon>Fungi</taxon>
        <taxon>Dikarya</taxon>
        <taxon>Ascomycota</taxon>
        <taxon>Pezizomycotina</taxon>
        <taxon>Eurotiomycetes</taxon>
        <taxon>Chaetothyriomycetidae</taxon>
        <taxon>Chaetothyriales</taxon>
        <taxon>Herpotrichiellaceae</taxon>
        <taxon>Rhinocladiella</taxon>
    </lineage>
</organism>
<dbReference type="Gene3D" id="1.10.510.10">
    <property type="entry name" value="Transferase(Phosphotransferase) domain 1"/>
    <property type="match status" value="1"/>
</dbReference>
<gene>
    <name evidence="3" type="ORF">Z518_10166</name>
</gene>
<dbReference type="InterPro" id="IPR011009">
    <property type="entry name" value="Kinase-like_dom_sf"/>
</dbReference>
<dbReference type="HOGENOM" id="CLU_017444_0_0_1"/>
<name>A0A0D2IWV6_9EURO</name>
<feature type="region of interest" description="Disordered" evidence="1">
    <location>
        <begin position="244"/>
        <end position="276"/>
    </location>
</feature>
<dbReference type="Pfam" id="PF14479">
    <property type="entry name" value="HeLo"/>
    <property type="match status" value="1"/>
</dbReference>
<sequence length="630" mass="71006">MAEALSAASGVAGLISLSVQLFDGCVKGFVLLSAAQGLGSRAEVFNCQLEWEHYHLHRWASVVGLFKEPPELNVPNLPLAERTLRTLEQILTNAEQLRTHYDLTIDVTDEELKSIQSPKRLFGGILNSAAHTFVSDTAKVYQRRVSSWKKLKWAAVDQQKLASLIQDIHFFNEQLRSTLHRVEESQYRGASSDTLRSIITQTNDEKLLQVVANKLSSFDAAVQASARLKQRGLLLEVWQEQDQNDDGDTSTLVARTDGIMPRSSPTSSNQTMKRKVLPVKRAPRSSCLLDFKLLRRTEDKTNIGVIREMAIFDQAQVILEWKGLPEHLEKRLKHRVEAVADFLSGVNDPTFHSLTCLGYVKEPKTSNYAYVFQPPLKESFSTKTLADLLQGDIVLPSINQRLTLAATLFETVLQFHTAGWLHKSIRSDNILFFQPADRPWTGTHSLPDAYLGGYDFARSDNILETTEPPVGHEPARLYRHPLSLTRERMAYCKAFDLYSLGCVLLEVGLWRPMLVMLADWTQQKPSGKNDYCLPPRSVIVDPSTVSNWHLILEEKESFLTSTQSGCIADELRFCMGDRYSRIVSDCLSEASKLITEGDEEEEEQDDSGRESSLDIQIASLRALRSMLEHV</sequence>
<dbReference type="PANTHER" id="PTHR37542:SF1">
    <property type="entry name" value="PRION-INHIBITION AND PROPAGATION HELO DOMAIN-CONTAINING PROTEIN"/>
    <property type="match status" value="1"/>
</dbReference>
<reference evidence="3 4" key="1">
    <citation type="submission" date="2015-01" db="EMBL/GenBank/DDBJ databases">
        <title>The Genome Sequence of Rhinocladiella mackenzie CBS 650.93.</title>
        <authorList>
            <consortium name="The Broad Institute Genomics Platform"/>
            <person name="Cuomo C."/>
            <person name="de Hoog S."/>
            <person name="Gorbushina A."/>
            <person name="Stielow B."/>
            <person name="Teixiera M."/>
            <person name="Abouelleil A."/>
            <person name="Chapman S.B."/>
            <person name="Priest M."/>
            <person name="Young S.K."/>
            <person name="Wortman J."/>
            <person name="Nusbaum C."/>
            <person name="Birren B."/>
        </authorList>
    </citation>
    <scope>NUCLEOTIDE SEQUENCE [LARGE SCALE GENOMIC DNA]</scope>
    <source>
        <strain evidence="3 4">CBS 650.93</strain>
    </source>
</reference>
<feature type="domain" description="Prion-inhibition and propagation HeLo" evidence="2">
    <location>
        <begin position="11"/>
        <end position="209"/>
    </location>
</feature>
<dbReference type="InterPro" id="IPR029498">
    <property type="entry name" value="HeLo_dom"/>
</dbReference>
<keyword evidence="4" id="KW-1185">Reference proteome</keyword>